<dbReference type="AlphaFoldDB" id="A0A8H8D0U9"/>
<dbReference type="EMBL" id="JAEVHI010000003">
    <property type="protein sequence ID" value="KAG5295773.1"/>
    <property type="molecule type" value="Genomic_DNA"/>
</dbReference>
<dbReference type="Proteomes" id="UP000670092">
    <property type="component" value="Unassembled WGS sequence"/>
</dbReference>
<dbReference type="VEuPathDB" id="FungiDB:I7I52_06160"/>
<evidence type="ECO:0000313" key="1">
    <source>
        <dbReference type="EMBL" id="KAG5295773.1"/>
    </source>
</evidence>
<proteinExistence type="predicted"/>
<organism evidence="1 2">
    <name type="scientific">Ajellomyces capsulatus</name>
    <name type="common">Darling's disease fungus</name>
    <name type="synonym">Histoplasma capsulatum</name>
    <dbReference type="NCBI Taxonomy" id="5037"/>
    <lineage>
        <taxon>Eukaryota</taxon>
        <taxon>Fungi</taxon>
        <taxon>Dikarya</taxon>
        <taxon>Ascomycota</taxon>
        <taxon>Pezizomycotina</taxon>
        <taxon>Eurotiomycetes</taxon>
        <taxon>Eurotiomycetidae</taxon>
        <taxon>Onygenales</taxon>
        <taxon>Ajellomycetaceae</taxon>
        <taxon>Histoplasma</taxon>
    </lineage>
</organism>
<gene>
    <name evidence="1" type="ORF">I7I52_06160</name>
</gene>
<accession>A0A8H8D0U9</accession>
<protein>
    <submittedName>
        <fullName evidence="1">Uncharacterized protein</fullName>
    </submittedName>
</protein>
<evidence type="ECO:0000313" key="2">
    <source>
        <dbReference type="Proteomes" id="UP000670092"/>
    </source>
</evidence>
<name>A0A8H8D0U9_AJECA</name>
<comment type="caution">
    <text evidence="1">The sequence shown here is derived from an EMBL/GenBank/DDBJ whole genome shotgun (WGS) entry which is preliminary data.</text>
</comment>
<reference evidence="1 2" key="1">
    <citation type="submission" date="2021-01" db="EMBL/GenBank/DDBJ databases">
        <title>Chromosome-level genome assembly of a human fungal pathogen reveals clustering of transcriptionally co-regulated genes.</title>
        <authorList>
            <person name="Voorhies M."/>
            <person name="Cohen S."/>
            <person name="Shea T.P."/>
            <person name="Petrus S."/>
            <person name="Munoz J.F."/>
            <person name="Poplawski S."/>
            <person name="Goldman W.E."/>
            <person name="Michael T."/>
            <person name="Cuomo C.A."/>
            <person name="Sil A."/>
            <person name="Beyhan S."/>
        </authorList>
    </citation>
    <scope>NUCLEOTIDE SEQUENCE [LARGE SCALE GENOMIC DNA]</scope>
    <source>
        <strain evidence="1 2">G184AR</strain>
    </source>
</reference>
<sequence>MSSTRGRVAIRSLDSRWRHWPQDSCILFYFYSFKAVAEITQKKYYFQHHRPQHLRRHDPSIAFVAAHQASPPLTLDKSLSSALQTFEGRSTLRKAQSFRARRQSDFSCDLARDSSN</sequence>